<comment type="caution">
    <text evidence="1">The sequence shown here is derived from an EMBL/GenBank/DDBJ whole genome shotgun (WGS) entry which is preliminary data.</text>
</comment>
<evidence type="ECO:0000313" key="1">
    <source>
        <dbReference type="EMBL" id="EOZ95970.1"/>
    </source>
</evidence>
<accession>S2DFY7</accession>
<dbReference type="EMBL" id="ALWO02000036">
    <property type="protein sequence ID" value="EOZ95970.1"/>
    <property type="molecule type" value="Genomic_DNA"/>
</dbReference>
<reference evidence="1 2" key="1">
    <citation type="journal article" date="2013" name="Genome Announc.">
        <title>Draft Genome Sequence of Indibacter alkaliphilus Strain LW1T, Isolated from Lonar Lake, a Haloalkaline Lake in the Buldana District of Maharashtra, India.</title>
        <authorList>
            <person name="Singh A."/>
            <person name="Kumar Jangir P."/>
            <person name="Sharma R."/>
            <person name="Singh A."/>
            <person name="Kumar Pinnaka A."/>
            <person name="Shivaji S."/>
        </authorList>
    </citation>
    <scope>NUCLEOTIDE SEQUENCE [LARGE SCALE GENOMIC DNA]</scope>
    <source>
        <strain evidence="2">CCUG 57479 / KCTC 22604 / LW1</strain>
    </source>
</reference>
<proteinExistence type="predicted"/>
<organism evidence="1 2">
    <name type="scientific">Indibacter alkaliphilus (strain CCUG 57479 / KCTC 22604 / LW1)</name>
    <dbReference type="NCBI Taxonomy" id="1189612"/>
    <lineage>
        <taxon>Bacteria</taxon>
        <taxon>Pseudomonadati</taxon>
        <taxon>Bacteroidota</taxon>
        <taxon>Cytophagia</taxon>
        <taxon>Cytophagales</taxon>
        <taxon>Cyclobacteriaceae</taxon>
    </lineage>
</organism>
<dbReference type="AlphaFoldDB" id="S2DFY7"/>
<sequence length="49" mass="5976">MEKYLYLILNILATSLPLIRSFSERTYLLLFRKESYSPKQFQRSKVYNL</sequence>
<dbReference type="Proteomes" id="UP000006073">
    <property type="component" value="Unassembled WGS sequence"/>
</dbReference>
<protein>
    <submittedName>
        <fullName evidence="1">Uncharacterized protein</fullName>
    </submittedName>
</protein>
<name>S2DFY7_INDAL</name>
<dbReference type="STRING" id="1189612.A33Q_2563"/>
<evidence type="ECO:0000313" key="2">
    <source>
        <dbReference type="Proteomes" id="UP000006073"/>
    </source>
</evidence>
<gene>
    <name evidence="1" type="ORF">A33Q_2563</name>
</gene>
<keyword evidence="2" id="KW-1185">Reference proteome</keyword>